<name>A0A481YUP3_9VIRU</name>
<organism evidence="1">
    <name type="scientific">Marseillevirus LCMAC102</name>
    <dbReference type="NCBI Taxonomy" id="2506603"/>
    <lineage>
        <taxon>Viruses</taxon>
        <taxon>Varidnaviria</taxon>
        <taxon>Bamfordvirae</taxon>
        <taxon>Nucleocytoviricota</taxon>
        <taxon>Megaviricetes</taxon>
        <taxon>Pimascovirales</taxon>
        <taxon>Pimascovirales incertae sedis</taxon>
        <taxon>Marseilleviridae</taxon>
    </lineage>
</organism>
<reference evidence="1" key="1">
    <citation type="journal article" date="2019" name="MBio">
        <title>Virus Genomes from Deep Sea Sediments Expand the Ocean Megavirome and Support Independent Origins of Viral Gigantism.</title>
        <authorList>
            <person name="Backstrom D."/>
            <person name="Yutin N."/>
            <person name="Jorgensen S.L."/>
            <person name="Dharamshi J."/>
            <person name="Homa F."/>
            <person name="Zaremba-Niedwiedzka K."/>
            <person name="Spang A."/>
            <person name="Wolf Y.I."/>
            <person name="Koonin E.V."/>
            <person name="Ettema T.J."/>
        </authorList>
    </citation>
    <scope>NUCLEOTIDE SEQUENCE</scope>
</reference>
<gene>
    <name evidence="1" type="ORF">LCMAC102_04540</name>
</gene>
<dbReference type="EMBL" id="MK500334">
    <property type="protein sequence ID" value="QBK86657.1"/>
    <property type="molecule type" value="Genomic_DNA"/>
</dbReference>
<accession>A0A481YUP3</accession>
<protein>
    <submittedName>
        <fullName evidence="1">Uncharacterized protein</fullName>
    </submittedName>
</protein>
<sequence>MGQGEIRSPFACAQCKNMRRLIDFILIYFAHQKKIHQLFGMKISKE</sequence>
<evidence type="ECO:0000313" key="1">
    <source>
        <dbReference type="EMBL" id="QBK86657.1"/>
    </source>
</evidence>
<proteinExistence type="predicted"/>